<dbReference type="EMBL" id="FMYK01000003">
    <property type="protein sequence ID" value="SDC11894.1"/>
    <property type="molecule type" value="Genomic_DNA"/>
</dbReference>
<proteinExistence type="predicted"/>
<dbReference type="AlphaFoldDB" id="A0A1G6IZH1"/>
<organism evidence="1 2">
    <name type="scientific">Acinetobacter marinus</name>
    <dbReference type="NCBI Taxonomy" id="281375"/>
    <lineage>
        <taxon>Bacteria</taxon>
        <taxon>Pseudomonadati</taxon>
        <taxon>Pseudomonadota</taxon>
        <taxon>Gammaproteobacteria</taxon>
        <taxon>Moraxellales</taxon>
        <taxon>Moraxellaceae</taxon>
        <taxon>Acinetobacter</taxon>
    </lineage>
</organism>
<dbReference type="Proteomes" id="UP000242317">
    <property type="component" value="Unassembled WGS sequence"/>
</dbReference>
<protein>
    <submittedName>
        <fullName evidence="1">Uncharacterized protein</fullName>
    </submittedName>
</protein>
<name>A0A1G6IZH1_9GAMM</name>
<keyword evidence="2" id="KW-1185">Reference proteome</keyword>
<evidence type="ECO:0000313" key="1">
    <source>
        <dbReference type="EMBL" id="SDC11894.1"/>
    </source>
</evidence>
<sequence length="188" mass="21083">MLAIAYLLWIWVFKPNPNLEDMPKTSAVSSDTAVQHVEGYSITALEHFEGEFRILSRENYLLGRDAEFSPVDFAVGWGKMADPSIYKQLDISQGGRWYRWYSKSAPPISVKEIETSSSNIHIIPANASIGRQLAQVKADDMVYLSGDLVEIRADDGWVWRSSLSREDTGDGACELLRVDQVVILNENG</sequence>
<gene>
    <name evidence="1" type="ORF">SAMN05421749_103191</name>
</gene>
<accession>A0A1G6IZH1</accession>
<reference evidence="2" key="1">
    <citation type="submission" date="2016-09" db="EMBL/GenBank/DDBJ databases">
        <authorList>
            <person name="Varghese N."/>
            <person name="Submissions S."/>
        </authorList>
    </citation>
    <scope>NUCLEOTIDE SEQUENCE [LARGE SCALE GENOMIC DNA]</scope>
    <source>
        <strain evidence="2">ANC 3699</strain>
    </source>
</reference>
<evidence type="ECO:0000313" key="2">
    <source>
        <dbReference type="Proteomes" id="UP000242317"/>
    </source>
</evidence>